<accession>A0AAV5W2Y8</accession>
<reference evidence="1" key="1">
    <citation type="submission" date="2023-10" db="EMBL/GenBank/DDBJ databases">
        <title>Genome assembly of Pristionchus species.</title>
        <authorList>
            <person name="Yoshida K."/>
            <person name="Sommer R.J."/>
        </authorList>
    </citation>
    <scope>NUCLEOTIDE SEQUENCE</scope>
    <source>
        <strain evidence="1">RS5133</strain>
    </source>
</reference>
<dbReference type="AlphaFoldDB" id="A0AAV5W2Y8"/>
<evidence type="ECO:0000313" key="1">
    <source>
        <dbReference type="EMBL" id="GMT25938.1"/>
    </source>
</evidence>
<sequence length="157" mass="17871">RACDDAKDGIHVDIKGSELKECRIVAIHKGILVFGMDFDRAIEPFAEYLSPNIIVFNSPHYIDVLIDENSPLIYILTHRTGDLRCPNEQLIVLDTKTLEILTFELGSTDLDVGFSAFIGLREGVISFRGEWRNAEYVYYTELQIEARQFEQAAIESE</sequence>
<comment type="caution">
    <text evidence="1">The sequence shown here is derived from an EMBL/GenBank/DDBJ whole genome shotgun (WGS) entry which is preliminary data.</text>
</comment>
<dbReference type="EMBL" id="BTSY01000004">
    <property type="protein sequence ID" value="GMT25938.1"/>
    <property type="molecule type" value="Genomic_DNA"/>
</dbReference>
<feature type="non-terminal residue" evidence="1">
    <location>
        <position position="1"/>
    </location>
</feature>
<proteinExistence type="predicted"/>
<dbReference type="Proteomes" id="UP001432322">
    <property type="component" value="Unassembled WGS sequence"/>
</dbReference>
<organism evidence="1 2">
    <name type="scientific">Pristionchus fissidentatus</name>
    <dbReference type="NCBI Taxonomy" id="1538716"/>
    <lineage>
        <taxon>Eukaryota</taxon>
        <taxon>Metazoa</taxon>
        <taxon>Ecdysozoa</taxon>
        <taxon>Nematoda</taxon>
        <taxon>Chromadorea</taxon>
        <taxon>Rhabditida</taxon>
        <taxon>Rhabditina</taxon>
        <taxon>Diplogasteromorpha</taxon>
        <taxon>Diplogasteroidea</taxon>
        <taxon>Neodiplogasteridae</taxon>
        <taxon>Pristionchus</taxon>
    </lineage>
</organism>
<protein>
    <submittedName>
        <fullName evidence="1">Uncharacterized protein</fullName>
    </submittedName>
</protein>
<feature type="non-terminal residue" evidence="1">
    <location>
        <position position="157"/>
    </location>
</feature>
<name>A0AAV5W2Y8_9BILA</name>
<gene>
    <name evidence="1" type="ORF">PFISCL1PPCAC_17235</name>
</gene>
<keyword evidence="2" id="KW-1185">Reference proteome</keyword>
<evidence type="ECO:0000313" key="2">
    <source>
        <dbReference type="Proteomes" id="UP001432322"/>
    </source>
</evidence>